<dbReference type="PANTHER" id="PTHR35789">
    <property type="entry name" value="SPORE GERMINATION PROTEIN B3"/>
    <property type="match status" value="1"/>
</dbReference>
<dbReference type="Pfam" id="PF05504">
    <property type="entry name" value="Spore_GerAC"/>
    <property type="match status" value="1"/>
</dbReference>
<dbReference type="Proteomes" id="UP000216207">
    <property type="component" value="Unassembled WGS sequence"/>
</dbReference>
<evidence type="ECO:0000256" key="5">
    <source>
        <dbReference type="ARBA" id="ARBA00023136"/>
    </source>
</evidence>
<comment type="caution">
    <text evidence="10">The sequence shown here is derived from an EMBL/GenBank/DDBJ whole genome shotgun (WGS) entry which is preliminary data.</text>
</comment>
<dbReference type="PROSITE" id="PS51257">
    <property type="entry name" value="PROKAR_LIPOPROTEIN"/>
    <property type="match status" value="1"/>
</dbReference>
<dbReference type="InterPro" id="IPR057336">
    <property type="entry name" value="GerAC_N"/>
</dbReference>
<feature type="domain" description="Spore germination protein N-terminal" evidence="9">
    <location>
        <begin position="23"/>
        <end position="196"/>
    </location>
</feature>
<sequence>MKAKIQKTMIMVVSFFLLSGCWDRWELNQLSLIVGIAVDKEGDDYVLTMQSMNPAEIASQEAGRGYAQGMDVREKSETIHESLRKMIQKTPRRSFVSQLKVLILSEDVARDGLDHVLDFFYRDHEMRSDFFVLISKDTAAENILNVLTPLENLSAQSLFDSVEFSGRSYSSTKKLTMDRLFYEIKAVGIDPSIMGVTVSGDIQQGRTKKNVEQNMAAAFVETNGLAIFKGSKMITWLSQPHSKDIEYLNSGIENSVKSFTCPGGGNIALEIHSNNPAIKMELKDGMPSVTYDLSLEATISEVDCVDLDLSVPSSYEQVEKQAQTEMEANIHEAIVATQQAGSDILGIGQELYRRFPDYWEQIQDDWYSIYQDLDVKINIAITITDSGSIINSFSEGEQ</sequence>
<evidence type="ECO:0000256" key="7">
    <source>
        <dbReference type="ARBA" id="ARBA00023288"/>
    </source>
</evidence>
<keyword evidence="3" id="KW-0309">Germination</keyword>
<keyword evidence="6" id="KW-0564">Palmitate</keyword>
<comment type="similarity">
    <text evidence="2">Belongs to the GerABKC lipoprotein family.</text>
</comment>
<dbReference type="InterPro" id="IPR038501">
    <property type="entry name" value="Spore_GerAC_C_sf"/>
</dbReference>
<reference evidence="10 11" key="1">
    <citation type="submission" date="2017-07" db="EMBL/GenBank/DDBJ databases">
        <title>Isolation and whole genome analysis of endospore-forming bacteria from heroin.</title>
        <authorList>
            <person name="Kalinowski J."/>
            <person name="Ahrens B."/>
            <person name="Al-Dilaimi A."/>
            <person name="Winkler A."/>
            <person name="Wibberg D."/>
            <person name="Schleenbecker U."/>
            <person name="Ruckert C."/>
            <person name="Wolfel R."/>
            <person name="Grass G."/>
        </authorList>
    </citation>
    <scope>NUCLEOTIDE SEQUENCE [LARGE SCALE GENOMIC DNA]</scope>
    <source>
        <strain evidence="10 11">7539</strain>
    </source>
</reference>
<accession>A0A268NZV2</accession>
<evidence type="ECO:0000313" key="11">
    <source>
        <dbReference type="Proteomes" id="UP000216207"/>
    </source>
</evidence>
<dbReference type="EMBL" id="NPCC01000015">
    <property type="protein sequence ID" value="PAE88570.1"/>
    <property type="molecule type" value="Genomic_DNA"/>
</dbReference>
<evidence type="ECO:0008006" key="12">
    <source>
        <dbReference type="Google" id="ProtNLM"/>
    </source>
</evidence>
<dbReference type="RefSeq" id="WP_095326766.1">
    <property type="nucleotide sequence ID" value="NZ_NPCC01000015.1"/>
</dbReference>
<dbReference type="Gene3D" id="3.30.300.210">
    <property type="entry name" value="Nutrient germinant receptor protein C, domain 3"/>
    <property type="match status" value="1"/>
</dbReference>
<dbReference type="PANTHER" id="PTHR35789:SF1">
    <property type="entry name" value="SPORE GERMINATION PROTEIN B3"/>
    <property type="match status" value="1"/>
</dbReference>
<evidence type="ECO:0000256" key="4">
    <source>
        <dbReference type="ARBA" id="ARBA00022729"/>
    </source>
</evidence>
<keyword evidence="5" id="KW-0472">Membrane</keyword>
<dbReference type="NCBIfam" id="TIGR02887">
    <property type="entry name" value="spore_ger_x_C"/>
    <property type="match status" value="1"/>
</dbReference>
<dbReference type="GO" id="GO:0016020">
    <property type="term" value="C:membrane"/>
    <property type="evidence" value="ECO:0007669"/>
    <property type="project" value="UniProtKB-SubCell"/>
</dbReference>
<evidence type="ECO:0000256" key="6">
    <source>
        <dbReference type="ARBA" id="ARBA00023139"/>
    </source>
</evidence>
<name>A0A268NZV2_SHOCL</name>
<dbReference type="GO" id="GO:0009847">
    <property type="term" value="P:spore germination"/>
    <property type="evidence" value="ECO:0007669"/>
    <property type="project" value="InterPro"/>
</dbReference>
<protein>
    <recommendedName>
        <fullName evidence="12">Ger(X)C family spore germination protein</fullName>
    </recommendedName>
</protein>
<keyword evidence="7" id="KW-0449">Lipoprotein</keyword>
<evidence type="ECO:0000256" key="2">
    <source>
        <dbReference type="ARBA" id="ARBA00007886"/>
    </source>
</evidence>
<evidence type="ECO:0000256" key="3">
    <source>
        <dbReference type="ARBA" id="ARBA00022544"/>
    </source>
</evidence>
<evidence type="ECO:0000313" key="10">
    <source>
        <dbReference type="EMBL" id="PAE88570.1"/>
    </source>
</evidence>
<dbReference type="InterPro" id="IPR046953">
    <property type="entry name" value="Spore_GerAC-like_C"/>
</dbReference>
<comment type="subcellular location">
    <subcellularLocation>
        <location evidence="1">Membrane</location>
        <topology evidence="1">Lipid-anchor</topology>
    </subcellularLocation>
</comment>
<feature type="domain" description="Spore germination GerAC-like C-terminal" evidence="8">
    <location>
        <begin position="223"/>
        <end position="387"/>
    </location>
</feature>
<dbReference type="Gene3D" id="6.20.190.10">
    <property type="entry name" value="Nutrient germinant receptor protein C, domain 1"/>
    <property type="match status" value="1"/>
</dbReference>
<dbReference type="InterPro" id="IPR008844">
    <property type="entry name" value="Spore_GerAC-like"/>
</dbReference>
<keyword evidence="4" id="KW-0732">Signal</keyword>
<dbReference type="Pfam" id="PF25198">
    <property type="entry name" value="Spore_GerAC_N"/>
    <property type="match status" value="1"/>
</dbReference>
<evidence type="ECO:0000259" key="9">
    <source>
        <dbReference type="Pfam" id="PF25198"/>
    </source>
</evidence>
<gene>
    <name evidence="10" type="ORF">CHH72_13090</name>
</gene>
<evidence type="ECO:0000256" key="1">
    <source>
        <dbReference type="ARBA" id="ARBA00004635"/>
    </source>
</evidence>
<proteinExistence type="inferred from homology"/>
<evidence type="ECO:0000259" key="8">
    <source>
        <dbReference type="Pfam" id="PF05504"/>
    </source>
</evidence>
<organism evidence="10 11">
    <name type="scientific">Shouchella clausii</name>
    <name type="common">Alkalihalobacillus clausii</name>
    <dbReference type="NCBI Taxonomy" id="79880"/>
    <lineage>
        <taxon>Bacteria</taxon>
        <taxon>Bacillati</taxon>
        <taxon>Bacillota</taxon>
        <taxon>Bacilli</taxon>
        <taxon>Bacillales</taxon>
        <taxon>Bacillaceae</taxon>
        <taxon>Shouchella</taxon>
    </lineage>
</organism>
<dbReference type="AlphaFoldDB" id="A0A268NZV2"/>